<sequence>MHIGPEIIHDQDEACMGGQGQRLDVRFTWQCLGHEEEAHLDSLDLQGADDELLREDGGWVRERAAYMLFYLLHRASGEEGKNSLILLLHYNRFSKSRHLEELHKYQTGDKNRQYVDFQSEEFWISLTEEEAVARGTPIPDDLQLMARIASGLSCSWIMRRFEAIVFSVCTNFNEHMRRFARRATCRTPLGHR</sequence>
<evidence type="ECO:0000313" key="2">
    <source>
        <dbReference type="Proteomes" id="UP001060085"/>
    </source>
</evidence>
<gene>
    <name evidence="1" type="ORF">M9H77_18138</name>
</gene>
<accession>A0ACC0B6J7</accession>
<dbReference type="Proteomes" id="UP001060085">
    <property type="component" value="Linkage Group LG04"/>
</dbReference>
<evidence type="ECO:0000313" key="1">
    <source>
        <dbReference type="EMBL" id="KAI5668285.1"/>
    </source>
</evidence>
<name>A0ACC0B6J7_CATRO</name>
<comment type="caution">
    <text evidence="1">The sequence shown here is derived from an EMBL/GenBank/DDBJ whole genome shotgun (WGS) entry which is preliminary data.</text>
</comment>
<reference evidence="2" key="1">
    <citation type="journal article" date="2023" name="Nat. Plants">
        <title>Single-cell RNA sequencing provides a high-resolution roadmap for understanding the multicellular compartmentation of specialized metabolism.</title>
        <authorList>
            <person name="Sun S."/>
            <person name="Shen X."/>
            <person name="Li Y."/>
            <person name="Li Y."/>
            <person name="Wang S."/>
            <person name="Li R."/>
            <person name="Zhang H."/>
            <person name="Shen G."/>
            <person name="Guo B."/>
            <person name="Wei J."/>
            <person name="Xu J."/>
            <person name="St-Pierre B."/>
            <person name="Chen S."/>
            <person name="Sun C."/>
        </authorList>
    </citation>
    <scope>NUCLEOTIDE SEQUENCE [LARGE SCALE GENOMIC DNA]</scope>
</reference>
<organism evidence="1 2">
    <name type="scientific">Catharanthus roseus</name>
    <name type="common">Madagascar periwinkle</name>
    <name type="synonym">Vinca rosea</name>
    <dbReference type="NCBI Taxonomy" id="4058"/>
    <lineage>
        <taxon>Eukaryota</taxon>
        <taxon>Viridiplantae</taxon>
        <taxon>Streptophyta</taxon>
        <taxon>Embryophyta</taxon>
        <taxon>Tracheophyta</taxon>
        <taxon>Spermatophyta</taxon>
        <taxon>Magnoliopsida</taxon>
        <taxon>eudicotyledons</taxon>
        <taxon>Gunneridae</taxon>
        <taxon>Pentapetalae</taxon>
        <taxon>asterids</taxon>
        <taxon>lamiids</taxon>
        <taxon>Gentianales</taxon>
        <taxon>Apocynaceae</taxon>
        <taxon>Rauvolfioideae</taxon>
        <taxon>Vinceae</taxon>
        <taxon>Catharanthinae</taxon>
        <taxon>Catharanthus</taxon>
    </lineage>
</organism>
<keyword evidence="2" id="KW-1185">Reference proteome</keyword>
<protein>
    <submittedName>
        <fullName evidence="1">Uncharacterized protein</fullName>
    </submittedName>
</protein>
<dbReference type="EMBL" id="CM044704">
    <property type="protein sequence ID" value="KAI5668285.1"/>
    <property type="molecule type" value="Genomic_DNA"/>
</dbReference>
<proteinExistence type="predicted"/>